<dbReference type="GO" id="GO:0003700">
    <property type="term" value="F:DNA-binding transcription factor activity"/>
    <property type="evidence" value="ECO:0007669"/>
    <property type="project" value="TreeGrafter"/>
</dbReference>
<dbReference type="InterPro" id="IPR010982">
    <property type="entry name" value="Lambda_DNA-bd_dom_sf"/>
</dbReference>
<sequence>MILLRRVLGDALRARRQSQHRTLREVSGAANVSLGYLSEIERGQKEASSELLSAICDALGAQMSELMRDVSDTLELAELTESGLLDRARRLEPAGVGSGSGPTPAPATESGEPIEFGAPPQREPEAFGGTVTNFVGDGSMAVAVRHQGPLKTTLHAQRLDLVGA</sequence>
<dbReference type="PROSITE" id="PS50943">
    <property type="entry name" value="HTH_CROC1"/>
    <property type="match status" value="1"/>
</dbReference>
<dbReference type="EMBL" id="BOPG01000003">
    <property type="protein sequence ID" value="GIJ52916.1"/>
    <property type="molecule type" value="Genomic_DNA"/>
</dbReference>
<evidence type="ECO:0000313" key="4">
    <source>
        <dbReference type="EMBL" id="GIJ52916.1"/>
    </source>
</evidence>
<dbReference type="AlphaFoldDB" id="A0A8J4DWW2"/>
<dbReference type="CDD" id="cd00093">
    <property type="entry name" value="HTH_XRE"/>
    <property type="match status" value="1"/>
</dbReference>
<evidence type="ECO:0000313" key="5">
    <source>
        <dbReference type="Proteomes" id="UP000612585"/>
    </source>
</evidence>
<accession>A0A8J4DWW2</accession>
<dbReference type="Pfam" id="PF01381">
    <property type="entry name" value="HTH_3"/>
    <property type="match status" value="1"/>
</dbReference>
<protein>
    <recommendedName>
        <fullName evidence="3">HTH cro/C1-type domain-containing protein</fullName>
    </recommendedName>
</protein>
<dbReference type="SMART" id="SM00530">
    <property type="entry name" value="HTH_XRE"/>
    <property type="match status" value="1"/>
</dbReference>
<dbReference type="GO" id="GO:0005829">
    <property type="term" value="C:cytosol"/>
    <property type="evidence" value="ECO:0007669"/>
    <property type="project" value="TreeGrafter"/>
</dbReference>
<evidence type="ECO:0000256" key="2">
    <source>
        <dbReference type="SAM" id="MobiDB-lite"/>
    </source>
</evidence>
<comment type="caution">
    <text evidence="4">The sequence shown here is derived from an EMBL/GenBank/DDBJ whole genome shotgun (WGS) entry which is preliminary data.</text>
</comment>
<feature type="region of interest" description="Disordered" evidence="2">
    <location>
        <begin position="92"/>
        <end position="128"/>
    </location>
</feature>
<dbReference type="PANTHER" id="PTHR46797">
    <property type="entry name" value="HTH-TYPE TRANSCRIPTIONAL REGULATOR"/>
    <property type="match status" value="1"/>
</dbReference>
<evidence type="ECO:0000259" key="3">
    <source>
        <dbReference type="PROSITE" id="PS50943"/>
    </source>
</evidence>
<keyword evidence="5" id="KW-1185">Reference proteome</keyword>
<dbReference type="Proteomes" id="UP000612585">
    <property type="component" value="Unassembled WGS sequence"/>
</dbReference>
<feature type="domain" description="HTH cro/C1-type" evidence="3">
    <location>
        <begin position="12"/>
        <end position="66"/>
    </location>
</feature>
<dbReference type="PANTHER" id="PTHR46797:SF1">
    <property type="entry name" value="METHYLPHOSPHONATE SYNTHASE"/>
    <property type="match status" value="1"/>
</dbReference>
<evidence type="ECO:0000256" key="1">
    <source>
        <dbReference type="ARBA" id="ARBA00023125"/>
    </source>
</evidence>
<dbReference type="RefSeq" id="WP_203986424.1">
    <property type="nucleotide sequence ID" value="NZ_BOPG01000003.1"/>
</dbReference>
<name>A0A8J4DWW2_9ACTN</name>
<gene>
    <name evidence="4" type="ORF">Vau01_004320</name>
</gene>
<dbReference type="GO" id="GO:0003677">
    <property type="term" value="F:DNA binding"/>
    <property type="evidence" value="ECO:0007669"/>
    <property type="project" value="UniProtKB-KW"/>
</dbReference>
<keyword evidence="1" id="KW-0238">DNA-binding</keyword>
<dbReference type="InterPro" id="IPR001387">
    <property type="entry name" value="Cro/C1-type_HTH"/>
</dbReference>
<dbReference type="SUPFAM" id="SSF47413">
    <property type="entry name" value="lambda repressor-like DNA-binding domains"/>
    <property type="match status" value="1"/>
</dbReference>
<dbReference type="Gene3D" id="1.10.260.40">
    <property type="entry name" value="lambda repressor-like DNA-binding domains"/>
    <property type="match status" value="1"/>
</dbReference>
<dbReference type="InterPro" id="IPR050807">
    <property type="entry name" value="TransReg_Diox_bact_type"/>
</dbReference>
<organism evidence="4 5">
    <name type="scientific">Virgisporangium aurantiacum</name>
    <dbReference type="NCBI Taxonomy" id="175570"/>
    <lineage>
        <taxon>Bacteria</taxon>
        <taxon>Bacillati</taxon>
        <taxon>Actinomycetota</taxon>
        <taxon>Actinomycetes</taxon>
        <taxon>Micromonosporales</taxon>
        <taxon>Micromonosporaceae</taxon>
        <taxon>Virgisporangium</taxon>
    </lineage>
</organism>
<proteinExistence type="predicted"/>
<reference evidence="4" key="1">
    <citation type="submission" date="2021-01" db="EMBL/GenBank/DDBJ databases">
        <title>Whole genome shotgun sequence of Virgisporangium aurantiacum NBRC 16421.</title>
        <authorList>
            <person name="Komaki H."/>
            <person name="Tamura T."/>
        </authorList>
    </citation>
    <scope>NUCLEOTIDE SEQUENCE</scope>
    <source>
        <strain evidence="4">NBRC 16421</strain>
    </source>
</reference>